<keyword evidence="2" id="KW-1185">Reference proteome</keyword>
<evidence type="ECO:0000313" key="2">
    <source>
        <dbReference type="Proteomes" id="UP001500340"/>
    </source>
</evidence>
<organism evidence="1 2">
    <name type="scientific">Paenibacillus motobuensis</name>
    <dbReference type="NCBI Taxonomy" id="295324"/>
    <lineage>
        <taxon>Bacteria</taxon>
        <taxon>Bacillati</taxon>
        <taxon>Bacillota</taxon>
        <taxon>Bacilli</taxon>
        <taxon>Bacillales</taxon>
        <taxon>Paenibacillaceae</taxon>
        <taxon>Paenibacillus</taxon>
    </lineage>
</organism>
<comment type="caution">
    <text evidence="1">The sequence shown here is derived from an EMBL/GenBank/DDBJ whole genome shotgun (WGS) entry which is preliminary data.</text>
</comment>
<evidence type="ECO:0000313" key="1">
    <source>
        <dbReference type="EMBL" id="GAA0399267.1"/>
    </source>
</evidence>
<sequence>MGRHGYIVVLEAGDNVRDLGNVGLNREDGRKEPQFFAVTCDTVPRIGLLVKNPPRRFYRI</sequence>
<accession>A0ABN0YL45</accession>
<dbReference type="EMBL" id="BAAACX010000015">
    <property type="protein sequence ID" value="GAA0399267.1"/>
    <property type="molecule type" value="Genomic_DNA"/>
</dbReference>
<protein>
    <submittedName>
        <fullName evidence="1">Uncharacterized protein</fullName>
    </submittedName>
</protein>
<name>A0ABN0YL45_9BACL</name>
<dbReference type="Proteomes" id="UP001500340">
    <property type="component" value="Unassembled WGS sequence"/>
</dbReference>
<gene>
    <name evidence="1" type="ORF">GCM10008933_32330</name>
</gene>
<reference evidence="1 2" key="1">
    <citation type="journal article" date="2019" name="Int. J. Syst. Evol. Microbiol.">
        <title>The Global Catalogue of Microorganisms (GCM) 10K type strain sequencing project: providing services to taxonomists for standard genome sequencing and annotation.</title>
        <authorList>
            <consortium name="The Broad Institute Genomics Platform"/>
            <consortium name="The Broad Institute Genome Sequencing Center for Infectious Disease"/>
            <person name="Wu L."/>
            <person name="Ma J."/>
        </authorList>
    </citation>
    <scope>NUCLEOTIDE SEQUENCE [LARGE SCALE GENOMIC DNA]</scope>
    <source>
        <strain evidence="1 2">JCM 12774</strain>
    </source>
</reference>
<proteinExistence type="predicted"/>